<keyword evidence="3" id="KW-1185">Reference proteome</keyword>
<dbReference type="AlphaFoldDB" id="A0A0E0KPD2"/>
<organism evidence="2">
    <name type="scientific">Oryza punctata</name>
    <name type="common">Red rice</name>
    <dbReference type="NCBI Taxonomy" id="4537"/>
    <lineage>
        <taxon>Eukaryota</taxon>
        <taxon>Viridiplantae</taxon>
        <taxon>Streptophyta</taxon>
        <taxon>Embryophyta</taxon>
        <taxon>Tracheophyta</taxon>
        <taxon>Spermatophyta</taxon>
        <taxon>Magnoliopsida</taxon>
        <taxon>Liliopsida</taxon>
        <taxon>Poales</taxon>
        <taxon>Poaceae</taxon>
        <taxon>BOP clade</taxon>
        <taxon>Oryzoideae</taxon>
        <taxon>Oryzeae</taxon>
        <taxon>Oryzinae</taxon>
        <taxon>Oryza</taxon>
    </lineage>
</organism>
<dbReference type="Gramene" id="OPUNC04G07260.1">
    <property type="protein sequence ID" value="OPUNC04G07260.1"/>
    <property type="gene ID" value="OPUNC04G07260"/>
</dbReference>
<feature type="region of interest" description="Disordered" evidence="1">
    <location>
        <begin position="1"/>
        <end position="42"/>
    </location>
</feature>
<reference evidence="2" key="1">
    <citation type="submission" date="2015-04" db="UniProtKB">
        <authorList>
            <consortium name="EnsemblPlants"/>
        </authorList>
    </citation>
    <scope>IDENTIFICATION</scope>
</reference>
<reference evidence="2" key="2">
    <citation type="submission" date="2018-05" db="EMBL/GenBank/DDBJ databases">
        <title>OpunRS2 (Oryza punctata Reference Sequence Version 2).</title>
        <authorList>
            <person name="Zhang J."/>
            <person name="Kudrna D."/>
            <person name="Lee S."/>
            <person name="Talag J."/>
            <person name="Welchert J."/>
            <person name="Wing R.A."/>
        </authorList>
    </citation>
    <scope>NUCLEOTIDE SEQUENCE [LARGE SCALE GENOMIC DNA]</scope>
</reference>
<accession>A0A0E0KPD2</accession>
<dbReference type="Proteomes" id="UP000026962">
    <property type="component" value="Chromosome 4"/>
</dbReference>
<evidence type="ECO:0000313" key="3">
    <source>
        <dbReference type="Proteomes" id="UP000026962"/>
    </source>
</evidence>
<feature type="compositionally biased region" description="Pro residues" evidence="1">
    <location>
        <begin position="27"/>
        <end position="42"/>
    </location>
</feature>
<sequence>MEKVEEEETIHAASASPLPLRVASASPLPPRATSAPPPPLCAASVPLPPPQVASAAVVGQIRDAASRHICAAVTAVGRVHTAVVG</sequence>
<dbReference type="HOGENOM" id="CLU_2516569_0_0_1"/>
<evidence type="ECO:0000313" key="2">
    <source>
        <dbReference type="EnsemblPlants" id="OPUNC04G07260.1"/>
    </source>
</evidence>
<dbReference type="EnsemblPlants" id="OPUNC04G07260.1">
    <property type="protein sequence ID" value="OPUNC04G07260.1"/>
    <property type="gene ID" value="OPUNC04G07260"/>
</dbReference>
<protein>
    <submittedName>
        <fullName evidence="2">Uncharacterized protein</fullName>
    </submittedName>
</protein>
<name>A0A0E0KPD2_ORYPU</name>
<proteinExistence type="predicted"/>
<evidence type="ECO:0000256" key="1">
    <source>
        <dbReference type="SAM" id="MobiDB-lite"/>
    </source>
</evidence>